<evidence type="ECO:0000313" key="2">
    <source>
        <dbReference type="Proteomes" id="UP000238312"/>
    </source>
</evidence>
<protein>
    <submittedName>
        <fullName evidence="1">Uncharacterized protein</fullName>
    </submittedName>
</protein>
<proteinExistence type="predicted"/>
<accession>A0A2T0MNK2</accession>
<name>A0A2T0MNK2_9ACTN</name>
<keyword evidence="2" id="KW-1185">Reference proteome</keyword>
<dbReference type="EMBL" id="PVNG01000019">
    <property type="protein sequence ID" value="PRX59564.1"/>
    <property type="molecule type" value="Genomic_DNA"/>
</dbReference>
<sequence length="423" mass="47289">MSRDRLRGALLARCREDRIEPPKTTRIERVLGAAEAMFERNFTTTTVQRLSLESVGKLEELIVAEAAPAGVPAGGQDAPQGDGQAQAAAAASGGRRAFLQELKEDPGPLQLETLLAEIVKLERVKAVGLPAALFEGVSEKVVAGWRARAMKMYPSDFEAAAPPVRLTVLAALCQVRQAELIDGLVELLIQLVHKISVRAEQKVEGELNAEFRRVQGKNGILVKLATAALELPEEIVRKALYPVVGERTLEDIIAEAKANEKELRTRVRTKLRGSYSHHYRRGLPKLLKAVRFRSSNDTFKPVMDALDLLKRYDGSDADFYAAAEAVPLEHVVPDDWRDAVLDLDSDLVERIPYELCVLVALRKAIRRREIWVEGANTWRNPDEDLPADFEDNRDVHYEALSKPRDPADFIADLQKRTWRRWTG</sequence>
<reference evidence="1 2" key="1">
    <citation type="submission" date="2018-03" db="EMBL/GenBank/DDBJ databases">
        <title>Genomic Encyclopedia of Type Strains, Phase III (KMG-III): the genomes of soil and plant-associated and newly described type strains.</title>
        <authorList>
            <person name="Whitman W."/>
        </authorList>
    </citation>
    <scope>NUCLEOTIDE SEQUENCE [LARGE SCALE GENOMIC DNA]</scope>
    <source>
        <strain evidence="1 2">CGMCC 4.7104</strain>
    </source>
</reference>
<gene>
    <name evidence="1" type="ORF">B0I32_1197</name>
</gene>
<dbReference type="Proteomes" id="UP000238312">
    <property type="component" value="Unassembled WGS sequence"/>
</dbReference>
<organism evidence="1 2">
    <name type="scientific">Nonomuraea fuscirosea</name>
    <dbReference type="NCBI Taxonomy" id="1291556"/>
    <lineage>
        <taxon>Bacteria</taxon>
        <taxon>Bacillati</taxon>
        <taxon>Actinomycetota</taxon>
        <taxon>Actinomycetes</taxon>
        <taxon>Streptosporangiales</taxon>
        <taxon>Streptosporangiaceae</taxon>
        <taxon>Nonomuraea</taxon>
    </lineage>
</organism>
<comment type="caution">
    <text evidence="1">The sequence shown here is derived from an EMBL/GenBank/DDBJ whole genome shotgun (WGS) entry which is preliminary data.</text>
</comment>
<dbReference type="AlphaFoldDB" id="A0A2T0MNK2"/>
<evidence type="ECO:0000313" key="1">
    <source>
        <dbReference type="EMBL" id="PRX59564.1"/>
    </source>
</evidence>